<dbReference type="InterPro" id="IPR010870">
    <property type="entry name" value="Porin_O/P"/>
</dbReference>
<feature type="chain" id="PRO_5045060661" evidence="1">
    <location>
        <begin position="23"/>
        <end position="337"/>
    </location>
</feature>
<reference evidence="2 3" key="1">
    <citation type="submission" date="2024-03" db="EMBL/GenBank/DDBJ databases">
        <title>Mouse gut bacterial collection (mGBC) of GemPharmatech.</title>
        <authorList>
            <person name="He Y."/>
            <person name="Dong L."/>
            <person name="Wu D."/>
            <person name="Gao X."/>
            <person name="Lin Z."/>
        </authorList>
    </citation>
    <scope>NUCLEOTIDE SEQUENCE [LARGE SCALE GENOMIC DNA]</scope>
    <source>
        <strain evidence="2 3">54-13</strain>
    </source>
</reference>
<comment type="caution">
    <text evidence="2">The sequence shown here is derived from an EMBL/GenBank/DDBJ whole genome shotgun (WGS) entry which is preliminary data.</text>
</comment>
<dbReference type="Pfam" id="PF07396">
    <property type="entry name" value="Porin_O_P"/>
    <property type="match status" value="1"/>
</dbReference>
<evidence type="ECO:0000313" key="3">
    <source>
        <dbReference type="Proteomes" id="UP001565200"/>
    </source>
</evidence>
<evidence type="ECO:0000313" key="2">
    <source>
        <dbReference type="EMBL" id="MEY8245566.1"/>
    </source>
</evidence>
<feature type="signal peptide" evidence="1">
    <location>
        <begin position="1"/>
        <end position="22"/>
    </location>
</feature>
<accession>A0ABV4CXN9</accession>
<keyword evidence="1" id="KW-0732">Signal</keyword>
<proteinExistence type="predicted"/>
<dbReference type="RefSeq" id="WP_121699496.1">
    <property type="nucleotide sequence ID" value="NZ_JBCLPP010000019.1"/>
</dbReference>
<dbReference type="Proteomes" id="UP001565200">
    <property type="component" value="Unassembled WGS sequence"/>
</dbReference>
<dbReference type="SUPFAM" id="SSF56935">
    <property type="entry name" value="Porins"/>
    <property type="match status" value="1"/>
</dbReference>
<dbReference type="EMBL" id="JBCLPP010000019">
    <property type="protein sequence ID" value="MEY8245566.1"/>
    <property type="molecule type" value="Genomic_DNA"/>
</dbReference>
<dbReference type="InterPro" id="IPR023614">
    <property type="entry name" value="Porin_dom_sf"/>
</dbReference>
<evidence type="ECO:0000256" key="1">
    <source>
        <dbReference type="SAM" id="SignalP"/>
    </source>
</evidence>
<dbReference type="Gene3D" id="2.40.160.10">
    <property type="entry name" value="Porin"/>
    <property type="match status" value="1"/>
</dbReference>
<keyword evidence="3" id="KW-1185">Reference proteome</keyword>
<gene>
    <name evidence="2" type="ORF">AAK873_08040</name>
</gene>
<organism evidence="2 3">
    <name type="scientific">Heminiphilus faecis</name>
    <dbReference type="NCBI Taxonomy" id="2601703"/>
    <lineage>
        <taxon>Bacteria</taxon>
        <taxon>Pseudomonadati</taxon>
        <taxon>Bacteroidota</taxon>
        <taxon>Bacteroidia</taxon>
        <taxon>Bacteroidales</taxon>
        <taxon>Muribaculaceae</taxon>
        <taxon>Heminiphilus</taxon>
    </lineage>
</organism>
<sequence length="337" mass="38292">MPFRILIFFFTLLLTANIPAKAEESDIDYKPVFHGTVRSRWELATENGENRFQVRNARLSVEGRIAPEIQYYINTDLCDRGKMKILDAWGQINITDDLKARAGQFRMPFGVDPFRGPQNYIFANRSFIGKQVCNVRAVGAKLEYSLPVIPLKVEAGAFNPSTISDHETWHRKMSYAGKATYTIDCVKLATGIQSLSPDSVRMNLIDGSISWSADRWTIEGEYMYKHYTHKAHKACHAYSIFADYRMPVNAGIFNTLSFQGRFDGMTAHSNGTRNEDGLLTTTDPARNRITAGATLSYVKKALHADIRVNYEKYFYRHDAKYLPGDGDKLVVELVVRF</sequence>
<name>A0ABV4CXN9_9BACT</name>
<protein>
    <submittedName>
        <fullName evidence="2">Porin</fullName>
    </submittedName>
</protein>